<proteinExistence type="predicted"/>
<protein>
    <submittedName>
        <fullName evidence="1">Oidioi.mRNA.OKI2018_I69.PAR.g12257.t1.cds</fullName>
    </submittedName>
</protein>
<accession>A0ABN7RZ83</accession>
<gene>
    <name evidence="1" type="ORF">OKIOD_LOCUS3815</name>
</gene>
<evidence type="ECO:0000313" key="2">
    <source>
        <dbReference type="Proteomes" id="UP001158576"/>
    </source>
</evidence>
<keyword evidence="2" id="KW-1185">Reference proteome</keyword>
<dbReference type="EMBL" id="OU015568">
    <property type="protein sequence ID" value="CAG5089545.1"/>
    <property type="molecule type" value="Genomic_DNA"/>
</dbReference>
<name>A0ABN7RZ83_OIKDI</name>
<dbReference type="Proteomes" id="UP001158576">
    <property type="component" value="Chromosome PAR"/>
</dbReference>
<reference evidence="1 2" key="1">
    <citation type="submission" date="2021-04" db="EMBL/GenBank/DDBJ databases">
        <authorList>
            <person name="Bliznina A."/>
        </authorList>
    </citation>
    <scope>NUCLEOTIDE SEQUENCE [LARGE SCALE GENOMIC DNA]</scope>
</reference>
<evidence type="ECO:0000313" key="1">
    <source>
        <dbReference type="EMBL" id="CAG5089545.1"/>
    </source>
</evidence>
<sequence>MIDIPPALRDKYDRDFADLHPGSWDKRPDYGDPQKVRIPRGQLDPHTDPGFTRAASWAAKNSKVLSKLGVFPVSDSAWLVVNWDVLDSETNAIWSLKPGRDPALLYALASDYYLVRLEPREREDPPQNGGEAQNVRTDWTEPVLCFLKKDITARALRTVLSNLIQLELGPETRTTLSDLVLECAAQNVHRKFSQGLVFSGFGDQESMIRIILTSVPTFGKKKSFIKPVNGALKGLNGLEGDFRQAWLSWLPKSRLGPLWSYHKMLLTSVLTDSFWNYITCKVLETTPDELEKRELRPDPEWWFNNLVAFATVDLLAMSEEIPNSLSHPKDFIEAIVANAAATEKWVSKDTLQKAKVIRENLTFPTKDRDRKGEGLRMRLILNNAVACGIERLTKYLETGRLLPLAAARHPFWRLKIRAQLAKKLAEQLKSPGNGKMKGRLAFKTRDWRRAIMEKTRTTFEFPVDFCDYSLTPEDKADPILSLFREVLEGFKERKLTAEVVSEWYKDIRQTSEQTILKQRRTFWEKNPLVNDDWETIRKATPDNHFDLARFSFEQAAKKNAKGPFSKMQLTPDPWFEMVKDHALSNADSDLAWQIPDDFWEVAEAAGSRAWKIRAARLAKAGAVGVFAAKICNETPDIPLADPLHAVVEYAAQTLRHPAEYSLREAIEVVADNLRYSCSETGEKPCEVWKKMEQMATSVDVRAVFPPPELENTQNSFLLMHRVPSASKSKLHFQWIGNDAERAKESILWKKEHPWNKIGSVMTIEKATAILNDLAEFRPTEAAMLLKSMAKSRPAGEGIVLVATSEQAQQNWVDLATAKLPKDEEPSAIWQEAFASLEFAELSSVNKASPVLLRLIEHDENRGLFRWQRLIFRETDNGMRSIIWNTHNLVAPGKVRILRDFVSWGKGHLSNRHIRKSEKEREISIRGLRENGLQTMQPRTRQRSSEQTRVHNGNVGETIMAGSSVSIRFGLSPYKREDQTV</sequence>
<organism evidence="1 2">
    <name type="scientific">Oikopleura dioica</name>
    <name type="common">Tunicate</name>
    <dbReference type="NCBI Taxonomy" id="34765"/>
    <lineage>
        <taxon>Eukaryota</taxon>
        <taxon>Metazoa</taxon>
        <taxon>Chordata</taxon>
        <taxon>Tunicata</taxon>
        <taxon>Appendicularia</taxon>
        <taxon>Copelata</taxon>
        <taxon>Oikopleuridae</taxon>
        <taxon>Oikopleura</taxon>
    </lineage>
</organism>